<dbReference type="Gene3D" id="3.90.150.10">
    <property type="entry name" value="Variant Surface Glycoprotein, subunit A domain 1"/>
    <property type="match status" value="1"/>
</dbReference>
<dbReference type="AlphaFoldDB" id="A0A1J0RBL3"/>
<keyword evidence="5" id="KW-0472">Membrane</keyword>
<dbReference type="SUPFAM" id="SSF118251">
    <property type="entry name" value="Variant surface glycoprotein MITAT 1.2, VSG 221, C-terminal domain"/>
    <property type="match status" value="1"/>
</dbReference>
<evidence type="ECO:0000256" key="6">
    <source>
        <dbReference type="ARBA" id="ARBA00023180"/>
    </source>
</evidence>
<dbReference type="SUPFAM" id="SSF58087">
    <property type="entry name" value="Variant surface glycoprotein (N-terminal domain)"/>
    <property type="match status" value="1"/>
</dbReference>
<dbReference type="EMBL" id="KX701331">
    <property type="protein sequence ID" value="APD75287.1"/>
    <property type="molecule type" value="Genomic_DNA"/>
</dbReference>
<feature type="region of interest" description="Disordered" evidence="8">
    <location>
        <begin position="286"/>
        <end position="356"/>
    </location>
</feature>
<dbReference type="GO" id="GO:0042783">
    <property type="term" value="P:symbiont-mediated evasion of host immune response"/>
    <property type="evidence" value="ECO:0007669"/>
    <property type="project" value="InterPro"/>
</dbReference>
<sequence length="371" mass="39972">MADLKTAIEATESAATLAGAIIGTIDVFAVTKHDSVYCHGNTDGSGDDTAQKAAYGCEYKLNELQASATLLTSDNIDTAGYTKLADSSDGTALTSGTTTKYILAYHAADQSAFSNAGGTYNTLVGGLFGFNTPSKFTRAKYKTVDAKGTRTTAAPKSAAFHAYAALKQSFVAAPVTEGPALITNIVNNGMLKTAIADQLAQRRHEKKTTTHDNEAEQIIKEKYKLEGNTIKELWENIKKSEVADITKTDGSKKQIQQINGDDILLQTITLYNAKALEEISRLEAAAAEKPAPKTNKEKTPTEEQCRQHETTGPCQKEGCEFDETKTPRCFPKPSENKEEKKDKQDAKTTNTTGSNSFIINNAPLLLAVLVL</sequence>
<feature type="compositionally biased region" description="Basic and acidic residues" evidence="8">
    <location>
        <begin position="317"/>
        <end position="326"/>
    </location>
</feature>
<dbReference type="Pfam" id="PF00913">
    <property type="entry name" value="Trypan_glycop"/>
    <property type="match status" value="1"/>
</dbReference>
<protein>
    <submittedName>
        <fullName evidence="10">Variant surface glycoprotein 1125.5147</fullName>
    </submittedName>
</protein>
<organism evidence="10">
    <name type="scientific">Trypanosoma brucei</name>
    <dbReference type="NCBI Taxonomy" id="5691"/>
    <lineage>
        <taxon>Eukaryota</taxon>
        <taxon>Discoba</taxon>
        <taxon>Euglenozoa</taxon>
        <taxon>Kinetoplastea</taxon>
        <taxon>Metakinetoplastina</taxon>
        <taxon>Trypanosomatida</taxon>
        <taxon>Trypanosomatidae</taxon>
        <taxon>Trypanosoma</taxon>
    </lineage>
</organism>
<dbReference type="InterPro" id="IPR027446">
    <property type="entry name" value="VSG_C_dom_sf"/>
</dbReference>
<evidence type="ECO:0000256" key="5">
    <source>
        <dbReference type="ARBA" id="ARBA00023136"/>
    </source>
</evidence>
<comment type="subcellular location">
    <subcellularLocation>
        <location evidence="2">Cell membrane</location>
        <topology evidence="2">Lipid-anchor</topology>
        <topology evidence="2">GPI-anchor</topology>
    </subcellularLocation>
</comment>
<feature type="compositionally biased region" description="Polar residues" evidence="8">
    <location>
        <begin position="347"/>
        <end position="356"/>
    </location>
</feature>
<keyword evidence="6" id="KW-0325">Glycoprotein</keyword>
<evidence type="ECO:0000256" key="7">
    <source>
        <dbReference type="ARBA" id="ARBA00023288"/>
    </source>
</evidence>
<reference evidence="10" key="1">
    <citation type="submission" date="2016-08" db="EMBL/GenBank/DDBJ databases">
        <title>VSG repertoire of Trypanosoma brucei EATRO 1125.</title>
        <authorList>
            <person name="Cross G.A."/>
        </authorList>
    </citation>
    <scope>NUCLEOTIDE SEQUENCE</scope>
    <source>
        <strain evidence="10">EATRO 1125</strain>
    </source>
</reference>
<keyword evidence="4" id="KW-0336">GPI-anchor</keyword>
<keyword evidence="7" id="KW-0449">Lipoprotein</keyword>
<dbReference type="GO" id="GO:0098552">
    <property type="term" value="C:side of membrane"/>
    <property type="evidence" value="ECO:0007669"/>
    <property type="project" value="UniProtKB-KW"/>
</dbReference>
<dbReference type="Gene3D" id="1.10.470.10">
    <property type="entry name" value="Variant Surface Glycoprotein, subunit A, domain 2"/>
    <property type="match status" value="1"/>
</dbReference>
<evidence type="ECO:0000256" key="8">
    <source>
        <dbReference type="SAM" id="MobiDB-lite"/>
    </source>
</evidence>
<keyword evidence="3" id="KW-1003">Cell membrane</keyword>
<feature type="compositionally biased region" description="Basic and acidic residues" evidence="8">
    <location>
        <begin position="290"/>
        <end position="309"/>
    </location>
</feature>
<evidence type="ECO:0000256" key="4">
    <source>
        <dbReference type="ARBA" id="ARBA00022622"/>
    </source>
</evidence>
<feature type="domain" description="Trypanosome variant surface glycoprotein A-type N-terminal" evidence="9">
    <location>
        <begin position="4"/>
        <end position="271"/>
    </location>
</feature>
<evidence type="ECO:0000256" key="3">
    <source>
        <dbReference type="ARBA" id="ARBA00022475"/>
    </source>
</evidence>
<accession>A0A1J0RBL3</accession>
<name>A0A1J0RBL3_9TRYP</name>
<evidence type="ECO:0000313" key="10">
    <source>
        <dbReference type="EMBL" id="APD75287.1"/>
    </source>
</evidence>
<evidence type="ECO:0000256" key="2">
    <source>
        <dbReference type="ARBA" id="ARBA00004609"/>
    </source>
</evidence>
<evidence type="ECO:0000256" key="1">
    <source>
        <dbReference type="ARBA" id="ARBA00002523"/>
    </source>
</evidence>
<feature type="compositionally biased region" description="Basic and acidic residues" evidence="8">
    <location>
        <begin position="334"/>
        <end position="346"/>
    </location>
</feature>
<evidence type="ECO:0000259" key="9">
    <source>
        <dbReference type="Pfam" id="PF00913"/>
    </source>
</evidence>
<proteinExistence type="predicted"/>
<dbReference type="InterPro" id="IPR001812">
    <property type="entry name" value="Trypano_VSG_A_N_dom"/>
</dbReference>
<comment type="function">
    <text evidence="1">VSG forms a coat on the surface of the parasite. The trypanosome evades the immune response of the host by expressing a series of antigenically distinct VSGs from an estimated 1000 VSG genes.</text>
</comment>
<dbReference type="GO" id="GO:0005886">
    <property type="term" value="C:plasma membrane"/>
    <property type="evidence" value="ECO:0007669"/>
    <property type="project" value="UniProtKB-SubCell"/>
</dbReference>